<reference evidence="1 2" key="1">
    <citation type="journal article" date="2019" name="Int. J. Syst. Evol. Microbiol.">
        <title>The Global Catalogue of Microorganisms (GCM) 10K type strain sequencing project: providing services to taxonomists for standard genome sequencing and annotation.</title>
        <authorList>
            <consortium name="The Broad Institute Genomics Platform"/>
            <consortium name="The Broad Institute Genome Sequencing Center for Infectious Disease"/>
            <person name="Wu L."/>
            <person name="Ma J."/>
        </authorList>
    </citation>
    <scope>NUCLEOTIDE SEQUENCE [LARGE SCALE GENOMIC DNA]</scope>
    <source>
        <strain evidence="1 2">JCM 3367</strain>
    </source>
</reference>
<dbReference type="InterPro" id="IPR045677">
    <property type="entry name" value="DUF6197"/>
</dbReference>
<name>A0ABN3MXU0_9ACTN</name>
<gene>
    <name evidence="1" type="ORF">GCM10010201_02140</name>
</gene>
<dbReference type="EMBL" id="BAAARY010000001">
    <property type="protein sequence ID" value="GAA2510907.1"/>
    <property type="molecule type" value="Genomic_DNA"/>
</dbReference>
<dbReference type="Proteomes" id="UP001499978">
    <property type="component" value="Unassembled WGS sequence"/>
</dbReference>
<evidence type="ECO:0000313" key="2">
    <source>
        <dbReference type="Proteomes" id="UP001499978"/>
    </source>
</evidence>
<evidence type="ECO:0000313" key="1">
    <source>
        <dbReference type="EMBL" id="GAA2510907.1"/>
    </source>
</evidence>
<proteinExistence type="predicted"/>
<comment type="caution">
    <text evidence="1">The sequence shown here is derived from an EMBL/GenBank/DDBJ whole genome shotgun (WGS) entry which is preliminary data.</text>
</comment>
<sequence>MNPTQNTTANDRCAGQLLNTAADVIDAHGWTTGNLYDHHTTPVGIPPVCAIGAIYTAAGLDVRTAVDIPAFVNDTIGEFAGWLGTHHHAHSPALRLHLLGGLPDLGTIVADFNDTNGRTATEVVTAMRAAAAAHLRAVHGIEARA</sequence>
<protein>
    <submittedName>
        <fullName evidence="1">Uncharacterized protein</fullName>
    </submittedName>
</protein>
<accession>A0ABN3MXU0</accession>
<keyword evidence="2" id="KW-1185">Reference proteome</keyword>
<organism evidence="1 2">
    <name type="scientific">Pilimelia columellifera subsp. columellifera</name>
    <dbReference type="NCBI Taxonomy" id="706583"/>
    <lineage>
        <taxon>Bacteria</taxon>
        <taxon>Bacillati</taxon>
        <taxon>Actinomycetota</taxon>
        <taxon>Actinomycetes</taxon>
        <taxon>Micromonosporales</taxon>
        <taxon>Micromonosporaceae</taxon>
        <taxon>Pilimelia</taxon>
    </lineage>
</organism>
<dbReference type="RefSeq" id="WP_344166830.1">
    <property type="nucleotide sequence ID" value="NZ_BAAARY010000001.1"/>
</dbReference>
<dbReference type="Pfam" id="PF19698">
    <property type="entry name" value="DUF6197"/>
    <property type="match status" value="1"/>
</dbReference>